<proteinExistence type="predicted"/>
<gene>
    <name evidence="1" type="ORF">Vadar_029871</name>
</gene>
<dbReference type="Proteomes" id="UP000828048">
    <property type="component" value="Chromosome 5"/>
</dbReference>
<protein>
    <submittedName>
        <fullName evidence="1">Uncharacterized protein</fullName>
    </submittedName>
</protein>
<evidence type="ECO:0000313" key="2">
    <source>
        <dbReference type="Proteomes" id="UP000828048"/>
    </source>
</evidence>
<name>A0ACB7Y2I0_9ERIC</name>
<evidence type="ECO:0000313" key="1">
    <source>
        <dbReference type="EMBL" id="KAH7847749.1"/>
    </source>
</evidence>
<organism evidence="1 2">
    <name type="scientific">Vaccinium darrowii</name>
    <dbReference type="NCBI Taxonomy" id="229202"/>
    <lineage>
        <taxon>Eukaryota</taxon>
        <taxon>Viridiplantae</taxon>
        <taxon>Streptophyta</taxon>
        <taxon>Embryophyta</taxon>
        <taxon>Tracheophyta</taxon>
        <taxon>Spermatophyta</taxon>
        <taxon>Magnoliopsida</taxon>
        <taxon>eudicotyledons</taxon>
        <taxon>Gunneridae</taxon>
        <taxon>Pentapetalae</taxon>
        <taxon>asterids</taxon>
        <taxon>Ericales</taxon>
        <taxon>Ericaceae</taxon>
        <taxon>Vaccinioideae</taxon>
        <taxon>Vaccinieae</taxon>
        <taxon>Vaccinium</taxon>
    </lineage>
</organism>
<reference evidence="1 2" key="1">
    <citation type="journal article" date="2021" name="Hortic Res">
        <title>High-quality reference genome and annotation aids understanding of berry development for evergreen blueberry (Vaccinium darrowii).</title>
        <authorList>
            <person name="Yu J."/>
            <person name="Hulse-Kemp A.M."/>
            <person name="Babiker E."/>
            <person name="Staton M."/>
        </authorList>
    </citation>
    <scope>NUCLEOTIDE SEQUENCE [LARGE SCALE GENOMIC DNA]</scope>
    <source>
        <strain evidence="2">cv. NJ 8807/NJ 8810</strain>
        <tissue evidence="1">Young leaf</tissue>
    </source>
</reference>
<dbReference type="EMBL" id="CM037155">
    <property type="protein sequence ID" value="KAH7847749.1"/>
    <property type="molecule type" value="Genomic_DNA"/>
</dbReference>
<keyword evidence="2" id="KW-1185">Reference proteome</keyword>
<comment type="caution">
    <text evidence="1">The sequence shown here is derived from an EMBL/GenBank/DDBJ whole genome shotgun (WGS) entry which is preliminary data.</text>
</comment>
<sequence>MQAVGAFVDEENAFSFGTSSKFWPISDEVDLNNIGPIYENLSQLVPNCDTFSTNLPYFSQESSNSSPDSIISFPNNPNPENLGNPNNFESMHFYPLFSNNVIEEIHREKKDHQPAVVAYPVKEELQLKRKNDLSETPKKKSRVSRYAQKGKKNVMYKKNQKISLNGNSEEENSNIATNGSGCCSLEEDSIASSQELIREETSESKPISALNSEGKTRAARGAATDPQSLYARKRRERINEKVRILQSLVPNGTKVDISTMLEEAVQYVKCLQLQIKLLSSDDLWMYAPIAAYNGMDMGLYQKISPSL</sequence>
<accession>A0ACB7Y2I0</accession>